<dbReference type="Gene3D" id="1.10.260.40">
    <property type="entry name" value="lambda repressor-like DNA-binding domains"/>
    <property type="match status" value="1"/>
</dbReference>
<dbReference type="InterPro" id="IPR010982">
    <property type="entry name" value="Lambda_DNA-bd_dom_sf"/>
</dbReference>
<dbReference type="GO" id="GO:0000976">
    <property type="term" value="F:transcription cis-regulatory region binding"/>
    <property type="evidence" value="ECO:0007669"/>
    <property type="project" value="TreeGrafter"/>
</dbReference>
<keyword evidence="2" id="KW-0678">Repressor</keyword>
<dbReference type="Gene3D" id="3.40.50.2300">
    <property type="match status" value="2"/>
</dbReference>
<dbReference type="PROSITE" id="PS50932">
    <property type="entry name" value="HTH_LACI_2"/>
    <property type="match status" value="1"/>
</dbReference>
<name>F8FDV7_PAEMK</name>
<dbReference type="SUPFAM" id="SSF53822">
    <property type="entry name" value="Periplasmic binding protein-like I"/>
    <property type="match status" value="1"/>
</dbReference>
<dbReference type="InterPro" id="IPR028082">
    <property type="entry name" value="Peripla_BP_I"/>
</dbReference>
<dbReference type="Proteomes" id="UP000006620">
    <property type="component" value="Chromosome"/>
</dbReference>
<dbReference type="AlphaFoldDB" id="F8FDV7"/>
<sequence>MVTIYDIAKKANVSPMTVSRVINNSPSIKESTRLKVEQVIRELEYVPNKQARSLTSKETRLVSLVIPDISNPFFTNIARGAEDKALQLGYQLILGNTDENQDKEEKYVKMLMSTGVDGVLIAPTGDGSAANLKKLTKRRIPFVYVDRTVPAVPADSVTGDNPATIKGLVQHLTALGHTRIAMINGPGSISIAREREQAFEEALKLSGLTPQPMYTLGTHFKKDSLSEIVSGLQAIPKQAFPTAILAANNFIGVNTLRALHELQLRVPEDVAVACFDDPDIIPDYNPFLTVASQPAYDMGFLGMQLLIERIQGTAPIATRRIVLPAEIIVRRSTVRE</sequence>
<evidence type="ECO:0000256" key="1">
    <source>
        <dbReference type="ARBA" id="ARBA00019435"/>
    </source>
</evidence>
<evidence type="ECO:0000313" key="7">
    <source>
        <dbReference type="EMBL" id="AEI43157.1"/>
    </source>
</evidence>
<dbReference type="EMBL" id="CP002869">
    <property type="protein sequence ID" value="AEI43157.1"/>
    <property type="molecule type" value="Genomic_DNA"/>
</dbReference>
<keyword evidence="5" id="KW-0804">Transcription</keyword>
<evidence type="ECO:0000256" key="2">
    <source>
        <dbReference type="ARBA" id="ARBA00022491"/>
    </source>
</evidence>
<dbReference type="Pfam" id="PF13377">
    <property type="entry name" value="Peripla_BP_3"/>
    <property type="match status" value="1"/>
</dbReference>
<feature type="domain" description="HTH lacI-type" evidence="6">
    <location>
        <begin position="2"/>
        <end position="56"/>
    </location>
</feature>
<accession>F8FDV7</accession>
<reference evidence="7 8" key="2">
    <citation type="journal article" date="2013" name="Genome Announc.">
        <title>Genome Sequence of Growth-Improving Paenibacillus mucilaginosus Strain KNP414.</title>
        <authorList>
            <person name="Lu J.J."/>
            <person name="Wang J.F."/>
            <person name="Hu X.F."/>
        </authorList>
    </citation>
    <scope>NUCLEOTIDE SEQUENCE [LARGE SCALE GENOMIC DNA]</scope>
    <source>
        <strain evidence="7 8">KNP414</strain>
    </source>
</reference>
<evidence type="ECO:0000256" key="5">
    <source>
        <dbReference type="ARBA" id="ARBA00023163"/>
    </source>
</evidence>
<dbReference type="SMART" id="SM00354">
    <property type="entry name" value="HTH_LACI"/>
    <property type="match status" value="1"/>
</dbReference>
<dbReference type="RefSeq" id="WP_013918310.1">
    <property type="nucleotide sequence ID" value="NC_015690.1"/>
</dbReference>
<dbReference type="FunFam" id="1.10.260.40:FF:000002">
    <property type="entry name" value="HTH-type transcriptional repressor PurR"/>
    <property type="match status" value="1"/>
</dbReference>
<dbReference type="KEGG" id="pms:KNP414_04627"/>
<dbReference type="InterPro" id="IPR000843">
    <property type="entry name" value="HTH_LacI"/>
</dbReference>
<dbReference type="PRINTS" id="PR00036">
    <property type="entry name" value="HTHLACI"/>
</dbReference>
<dbReference type="PATRIC" id="fig|1036673.3.peg.4256"/>
<keyword evidence="4" id="KW-0238">DNA-binding</keyword>
<proteinExistence type="predicted"/>
<dbReference type="SUPFAM" id="SSF47413">
    <property type="entry name" value="lambda repressor-like DNA-binding domains"/>
    <property type="match status" value="1"/>
</dbReference>
<reference evidence="8" key="1">
    <citation type="submission" date="2011-06" db="EMBL/GenBank/DDBJ databases">
        <title>Complete genome sequence of Paenibacillus mucilaginosus KNP414.</title>
        <authorList>
            <person name="Wang J."/>
            <person name="Hu S."/>
            <person name="Hu X."/>
            <person name="Zhang B."/>
            <person name="Dong D."/>
            <person name="Zhang S."/>
            <person name="Zhao K."/>
            <person name="Wu D."/>
        </authorList>
    </citation>
    <scope>NUCLEOTIDE SEQUENCE [LARGE SCALE GENOMIC DNA]</scope>
    <source>
        <strain evidence="8">KNP414</strain>
    </source>
</reference>
<protein>
    <recommendedName>
        <fullName evidence="1">Catabolite control protein A</fullName>
    </recommendedName>
</protein>
<dbReference type="GO" id="GO:0003700">
    <property type="term" value="F:DNA-binding transcription factor activity"/>
    <property type="evidence" value="ECO:0007669"/>
    <property type="project" value="TreeGrafter"/>
</dbReference>
<evidence type="ECO:0000313" key="8">
    <source>
        <dbReference type="Proteomes" id="UP000006620"/>
    </source>
</evidence>
<dbReference type="CDD" id="cd01392">
    <property type="entry name" value="HTH_LacI"/>
    <property type="match status" value="1"/>
</dbReference>
<dbReference type="PANTHER" id="PTHR30146:SF148">
    <property type="entry name" value="HTH-TYPE TRANSCRIPTIONAL REPRESSOR PURR-RELATED"/>
    <property type="match status" value="1"/>
</dbReference>
<dbReference type="InterPro" id="IPR046335">
    <property type="entry name" value="LacI/GalR-like_sensor"/>
</dbReference>
<evidence type="ECO:0000256" key="3">
    <source>
        <dbReference type="ARBA" id="ARBA00023015"/>
    </source>
</evidence>
<dbReference type="PROSITE" id="PS00356">
    <property type="entry name" value="HTH_LACI_1"/>
    <property type="match status" value="1"/>
</dbReference>
<gene>
    <name evidence="7" type="ordered locus">KNP414_04627</name>
</gene>
<organism evidence="7 8">
    <name type="scientific">Paenibacillus mucilaginosus (strain KNP414)</name>
    <dbReference type="NCBI Taxonomy" id="1036673"/>
    <lineage>
        <taxon>Bacteria</taxon>
        <taxon>Bacillati</taxon>
        <taxon>Bacillota</taxon>
        <taxon>Bacilli</taxon>
        <taxon>Bacillales</taxon>
        <taxon>Paenibacillaceae</taxon>
        <taxon>Paenibacillus</taxon>
    </lineage>
</organism>
<dbReference type="Pfam" id="PF00356">
    <property type="entry name" value="LacI"/>
    <property type="match status" value="1"/>
</dbReference>
<dbReference type="HOGENOM" id="CLU_037628_6_1_9"/>
<evidence type="ECO:0000256" key="4">
    <source>
        <dbReference type="ARBA" id="ARBA00023125"/>
    </source>
</evidence>
<keyword evidence="3" id="KW-0805">Transcription regulation</keyword>
<dbReference type="PANTHER" id="PTHR30146">
    <property type="entry name" value="LACI-RELATED TRANSCRIPTIONAL REPRESSOR"/>
    <property type="match status" value="1"/>
</dbReference>
<evidence type="ECO:0000259" key="6">
    <source>
        <dbReference type="PROSITE" id="PS50932"/>
    </source>
</evidence>